<gene>
    <name evidence="10" type="ORF">DY218_22175</name>
</gene>
<feature type="transmembrane region" description="Helical" evidence="9">
    <location>
        <begin position="218"/>
        <end position="247"/>
    </location>
</feature>
<evidence type="ECO:0000256" key="2">
    <source>
        <dbReference type="ARBA" id="ARBA00022475"/>
    </source>
</evidence>
<dbReference type="EMBL" id="QUAK01000120">
    <property type="protein sequence ID" value="RFU84509.1"/>
    <property type="molecule type" value="Genomic_DNA"/>
</dbReference>
<keyword evidence="2" id="KW-1003">Cell membrane</keyword>
<evidence type="ECO:0000256" key="7">
    <source>
        <dbReference type="ARBA" id="ARBA00024033"/>
    </source>
</evidence>
<feature type="transmembrane region" description="Helical" evidence="9">
    <location>
        <begin position="259"/>
        <end position="277"/>
    </location>
</feature>
<name>A0A372M119_9ACTN</name>
<dbReference type="GO" id="GO:0016758">
    <property type="term" value="F:hexosyltransferase activity"/>
    <property type="evidence" value="ECO:0007669"/>
    <property type="project" value="InterPro"/>
</dbReference>
<feature type="transmembrane region" description="Helical" evidence="9">
    <location>
        <begin position="316"/>
        <end position="337"/>
    </location>
</feature>
<keyword evidence="3" id="KW-0808">Transferase</keyword>
<feature type="transmembrane region" description="Helical" evidence="9">
    <location>
        <begin position="54"/>
        <end position="73"/>
    </location>
</feature>
<comment type="subcellular location">
    <subcellularLocation>
        <location evidence="1">Cell membrane</location>
        <topology evidence="1">Multi-pass membrane protein</topology>
    </subcellularLocation>
</comment>
<comment type="caution">
    <text evidence="10">The sequence shown here is derived from an EMBL/GenBank/DDBJ whole genome shotgun (WGS) entry which is preliminary data.</text>
</comment>
<keyword evidence="11" id="KW-1185">Reference proteome</keyword>
<keyword evidence="5 9" id="KW-1133">Transmembrane helix</keyword>
<feature type="region of interest" description="Disordered" evidence="8">
    <location>
        <begin position="387"/>
        <end position="441"/>
    </location>
</feature>
<evidence type="ECO:0000313" key="10">
    <source>
        <dbReference type="EMBL" id="RFU84509.1"/>
    </source>
</evidence>
<dbReference type="GO" id="GO:0005886">
    <property type="term" value="C:plasma membrane"/>
    <property type="evidence" value="ECO:0007669"/>
    <property type="project" value="UniProtKB-SubCell"/>
</dbReference>
<proteinExistence type="inferred from homology"/>
<feature type="transmembrane region" description="Helical" evidence="9">
    <location>
        <begin position="177"/>
        <end position="198"/>
    </location>
</feature>
<feature type="transmembrane region" description="Helical" evidence="9">
    <location>
        <begin position="30"/>
        <end position="47"/>
    </location>
</feature>
<evidence type="ECO:0000256" key="8">
    <source>
        <dbReference type="SAM" id="MobiDB-lite"/>
    </source>
</evidence>
<evidence type="ECO:0000313" key="11">
    <source>
        <dbReference type="Proteomes" id="UP000263094"/>
    </source>
</evidence>
<evidence type="ECO:0000256" key="5">
    <source>
        <dbReference type="ARBA" id="ARBA00022989"/>
    </source>
</evidence>
<dbReference type="InterPro" id="IPR018584">
    <property type="entry name" value="GT87"/>
</dbReference>
<feature type="compositionally biased region" description="Basic and acidic residues" evidence="8">
    <location>
        <begin position="389"/>
        <end position="411"/>
    </location>
</feature>
<evidence type="ECO:0000256" key="3">
    <source>
        <dbReference type="ARBA" id="ARBA00022679"/>
    </source>
</evidence>
<organism evidence="10 11">
    <name type="scientific">Streptomyces triticagri</name>
    <dbReference type="NCBI Taxonomy" id="2293568"/>
    <lineage>
        <taxon>Bacteria</taxon>
        <taxon>Bacillati</taxon>
        <taxon>Actinomycetota</taxon>
        <taxon>Actinomycetes</taxon>
        <taxon>Kitasatosporales</taxon>
        <taxon>Streptomycetaceae</taxon>
        <taxon>Streptomyces</taxon>
    </lineage>
</organism>
<dbReference type="AlphaFoldDB" id="A0A372M119"/>
<comment type="similarity">
    <text evidence="7">Belongs to the glycosyltransferase 87 family.</text>
</comment>
<protein>
    <submittedName>
        <fullName evidence="10">DUF2029 domain-containing protein</fullName>
    </submittedName>
</protein>
<evidence type="ECO:0000256" key="4">
    <source>
        <dbReference type="ARBA" id="ARBA00022692"/>
    </source>
</evidence>
<accession>A0A372M119</accession>
<reference evidence="10 11" key="1">
    <citation type="submission" date="2018-08" db="EMBL/GenBank/DDBJ databases">
        <title>Isolation, diversity and antifungal activity of Actinobacteria from wheat.</title>
        <authorList>
            <person name="Han C."/>
        </authorList>
    </citation>
    <scope>NUCLEOTIDE SEQUENCE [LARGE SCALE GENOMIC DNA]</scope>
    <source>
        <strain evidence="10 11">NEAU-YY421</strain>
    </source>
</reference>
<keyword evidence="4 9" id="KW-0812">Transmembrane</keyword>
<dbReference type="Pfam" id="PF09594">
    <property type="entry name" value="GT87"/>
    <property type="match status" value="1"/>
</dbReference>
<sequence>MWAIGWAAAACCAAAVGLLAEPAPHRLWGRTAAIGYLSAALLAHVLPGRCTRTYSSAAALTGAVAVPFLQLALTGRAQSEVGVVERSAALLRTTGSPYLADPATVTDYNPYLPGMSLFGLPAALLGEESAAARLFGDPRLWCALVLVACLAGACAVLRRGAAHRPNKPPTRGSSTPWAALSVLVASPLVALPLCVSGVDLPLVGLCCLGLALAAGDRPYAAGLALAAACALKWTALPAVTVACALLASRSGARAATRCLAAWSAGVLAAVVPFALAAPGPLLDQVVAFPTGRAAVATPADSPLPGRLLADLGPPGWYAAIALLVCGGVAVGVSLVLRPPADAFTAVDRLAAGLCIAFLCAPAGRFGYFVLPLVLVAWVRIATPARRPVPRPEPRHPIARHRADSEESSRLEHHTRRHQRLPAAAGRDRDVRPRHGHALPGR</sequence>
<keyword evidence="6 9" id="KW-0472">Membrane</keyword>
<evidence type="ECO:0000256" key="1">
    <source>
        <dbReference type="ARBA" id="ARBA00004651"/>
    </source>
</evidence>
<evidence type="ECO:0000256" key="9">
    <source>
        <dbReference type="SAM" id="Phobius"/>
    </source>
</evidence>
<feature type="transmembrane region" description="Helical" evidence="9">
    <location>
        <begin position="138"/>
        <end position="157"/>
    </location>
</feature>
<dbReference type="OrthoDB" id="3867445at2"/>
<dbReference type="Proteomes" id="UP000263094">
    <property type="component" value="Unassembled WGS sequence"/>
</dbReference>
<evidence type="ECO:0000256" key="6">
    <source>
        <dbReference type="ARBA" id="ARBA00023136"/>
    </source>
</evidence>
<feature type="transmembrane region" description="Helical" evidence="9">
    <location>
        <begin position="349"/>
        <end position="378"/>
    </location>
</feature>